<dbReference type="PANTHER" id="PTHR34700">
    <property type="entry name" value="POTASSIUM BINDING PROTEIN KBP"/>
    <property type="match status" value="1"/>
</dbReference>
<reference evidence="2" key="1">
    <citation type="submission" date="2015-10" db="EMBL/GenBank/DDBJ databases">
        <authorList>
            <person name="Gilbert D.G."/>
        </authorList>
    </citation>
    <scope>NUCLEOTIDE SEQUENCE</scope>
</reference>
<accession>A0A160TG66</accession>
<organism evidence="2">
    <name type="scientific">hydrothermal vent metagenome</name>
    <dbReference type="NCBI Taxonomy" id="652676"/>
    <lineage>
        <taxon>unclassified sequences</taxon>
        <taxon>metagenomes</taxon>
        <taxon>ecological metagenomes</taxon>
    </lineage>
</organism>
<dbReference type="Gene3D" id="3.10.350.10">
    <property type="entry name" value="LysM domain"/>
    <property type="match status" value="1"/>
</dbReference>
<gene>
    <name evidence="2" type="ORF">MGWOODY_Tha2428</name>
</gene>
<dbReference type="SUPFAM" id="SSF54106">
    <property type="entry name" value="LysM domain"/>
    <property type="match status" value="1"/>
</dbReference>
<dbReference type="InterPro" id="IPR052196">
    <property type="entry name" value="Bact_Kbp"/>
</dbReference>
<dbReference type="CDD" id="cd00118">
    <property type="entry name" value="LysM"/>
    <property type="match status" value="1"/>
</dbReference>
<dbReference type="InterPro" id="IPR018392">
    <property type="entry name" value="LysM"/>
</dbReference>
<dbReference type="SMART" id="SM00257">
    <property type="entry name" value="LysM"/>
    <property type="match status" value="1"/>
</dbReference>
<dbReference type="AlphaFoldDB" id="A0A160TG66"/>
<proteinExistence type="predicted"/>
<dbReference type="Pfam" id="PF01476">
    <property type="entry name" value="LysM"/>
    <property type="match status" value="1"/>
</dbReference>
<name>A0A160TG66_9ZZZZ</name>
<protein>
    <submittedName>
        <fullName evidence="2">Uncharacterized protein with LysM domain, COG1652</fullName>
    </submittedName>
</protein>
<dbReference type="InterPro" id="IPR036779">
    <property type="entry name" value="LysM_dom_sf"/>
</dbReference>
<dbReference type="PANTHER" id="PTHR34700:SF4">
    <property type="entry name" value="PHAGE-LIKE ELEMENT PBSX PROTEIN XKDP"/>
    <property type="match status" value="1"/>
</dbReference>
<feature type="domain" description="LysM" evidence="1">
    <location>
        <begin position="31"/>
        <end position="79"/>
    </location>
</feature>
<dbReference type="PROSITE" id="PS51782">
    <property type="entry name" value="LYSM"/>
    <property type="match status" value="1"/>
</dbReference>
<evidence type="ECO:0000259" key="1">
    <source>
        <dbReference type="PROSITE" id="PS51782"/>
    </source>
</evidence>
<evidence type="ECO:0000313" key="2">
    <source>
        <dbReference type="EMBL" id="CUS42304.1"/>
    </source>
</evidence>
<dbReference type="EMBL" id="CZQC01000065">
    <property type="protein sequence ID" value="CUS42304.1"/>
    <property type="molecule type" value="Genomic_DNA"/>
</dbReference>
<sequence length="352" mass="38707">MSKTIKRLLIAGLMCLSTTAIALDLKTDAPQRYTVQKGDTLWDISERFTDEAWQWPEIWYLNPQIENPHLIYPGDEIGLITVGGQQRVGVTQRGDTSRTVKLSPGDVKLMATARVEPIESAIPAIPMDAIRGFLRNHRVVDPAELAAAPHVISGVDEHLLMGAGSAIYARGKVDQVASAYSIFRKGQVYKDPETDEILGLEATDIGLGRVTKTEGDIMTLMLEKTNQQVAVGDRLLETEDRSLASSFIPKAPAQEVIGTILAVSGGVSQVGQYDVVVLNRGKRDGLEQGSVLLIEKAGVMVYDREAKEKVRLPREEAGSMMVFRVFDKMSYALIMRAVRPLRVGDMFNSPKQ</sequence>